<gene>
    <name evidence="1" type="ORF">MKQ68_10835</name>
</gene>
<dbReference type="Proteomes" id="UP001162741">
    <property type="component" value="Chromosome"/>
</dbReference>
<name>A0ABY6J8E3_9BACT</name>
<dbReference type="EMBL" id="CP107006">
    <property type="protein sequence ID" value="UYQ95596.1"/>
    <property type="molecule type" value="Genomic_DNA"/>
</dbReference>
<keyword evidence="2" id="KW-1185">Reference proteome</keyword>
<evidence type="ECO:0000313" key="2">
    <source>
        <dbReference type="Proteomes" id="UP001162741"/>
    </source>
</evidence>
<dbReference type="RefSeq" id="WP_264283314.1">
    <property type="nucleotide sequence ID" value="NZ_CP107006.1"/>
</dbReference>
<reference evidence="1" key="1">
    <citation type="submission" date="2022-10" db="EMBL/GenBank/DDBJ databases">
        <title>Chitinophaga sp. nov., isolated from soil.</title>
        <authorList>
            <person name="Jeon C.O."/>
        </authorList>
    </citation>
    <scope>NUCLEOTIDE SEQUENCE</scope>
    <source>
        <strain evidence="1">R8</strain>
    </source>
</reference>
<protein>
    <recommendedName>
        <fullName evidence="3">YD repeat-containing protein</fullName>
    </recommendedName>
</protein>
<organism evidence="1 2">
    <name type="scientific">Chitinophaga horti</name>
    <dbReference type="NCBI Taxonomy" id="2920382"/>
    <lineage>
        <taxon>Bacteria</taxon>
        <taxon>Pseudomonadati</taxon>
        <taxon>Bacteroidota</taxon>
        <taxon>Chitinophagia</taxon>
        <taxon>Chitinophagales</taxon>
        <taxon>Chitinophagaceae</taxon>
        <taxon>Chitinophaga</taxon>
    </lineage>
</organism>
<evidence type="ECO:0008006" key="3">
    <source>
        <dbReference type="Google" id="ProtNLM"/>
    </source>
</evidence>
<accession>A0ABY6J8E3</accession>
<sequence length="651" mass="70490">MIRSKIVKKVTSYFFLGLLTIDIFIPHQVFALTSGPSQPEAKQFQPAGATDMVDLFTGDFKYNIPLLDIDGYPINLNYQTNNGMEDEASWVGYGWNLNAGSIDRQLRGIPDDANGDDVVTESYVKPKVTIGGKVSVKGELAGLSKGLAKVSGSIGIGVFSDNYTGIGAETSLNGGVSVGVGSETGLGVGANIGVNSNTQSGVDLSGGVSLAMGLKAADGKITGVGSSANLGYNTREGMKGLTLSTSFQVVGTPHPFTESSFNFNTPPFYPKANMSFRSRNNTYSADVGPAAFLFYAGAGIAGYKTQREIRNPVQTNNAYGFMYAEKAKERPDAMMDFMREKDNPVIPSLRKLAVPVVTPDIFNYSSQAGGGQLQLFRSASGVFADNSTKDENVNTSIGAEAGFGAYFHGGASLHKQDITSTSGKWKNNNAFLKEGDFPAIANQTEEQVYFKQIGEKSLENKDFALLVKDEAPVNIPVSKKSAISGLRVANRPTYTSAPAPYKKNGRQVRQSPVMYLTAEQAEDASLQKAVTSYGFMDSLFTPQLCTKTVDRTITRVSEAEGRRKHHLSELMVTGADGKRLVYGLPVYNQKQVEYSFATIANPDQNNMVDISYDTRGKLLTGTIIRIITFLNKRSRHMQRRLCSRQFSVPIM</sequence>
<proteinExistence type="predicted"/>
<evidence type="ECO:0000313" key="1">
    <source>
        <dbReference type="EMBL" id="UYQ95596.1"/>
    </source>
</evidence>